<dbReference type="InterPro" id="IPR016197">
    <property type="entry name" value="Chromo-like_dom_sf"/>
</dbReference>
<dbReference type="PANTHER" id="PTHR45623:SF17">
    <property type="entry name" value="CHROMODOMAIN-HELICASE-DNA-BINDING PROTEIN 3-RELATED"/>
    <property type="match status" value="1"/>
</dbReference>
<accession>W4KM49</accession>
<reference evidence="9 10" key="1">
    <citation type="journal article" date="2012" name="New Phytol.">
        <title>Insight into trade-off between wood decay and parasitism from the genome of a fungal forest pathogen.</title>
        <authorList>
            <person name="Olson A."/>
            <person name="Aerts A."/>
            <person name="Asiegbu F."/>
            <person name="Belbahri L."/>
            <person name="Bouzid O."/>
            <person name="Broberg A."/>
            <person name="Canback B."/>
            <person name="Coutinho P.M."/>
            <person name="Cullen D."/>
            <person name="Dalman K."/>
            <person name="Deflorio G."/>
            <person name="van Diepen L.T."/>
            <person name="Dunand C."/>
            <person name="Duplessis S."/>
            <person name="Durling M."/>
            <person name="Gonthier P."/>
            <person name="Grimwood J."/>
            <person name="Fossdal C.G."/>
            <person name="Hansson D."/>
            <person name="Henrissat B."/>
            <person name="Hietala A."/>
            <person name="Himmelstrand K."/>
            <person name="Hoffmeister D."/>
            <person name="Hogberg N."/>
            <person name="James T.Y."/>
            <person name="Karlsson M."/>
            <person name="Kohler A."/>
            <person name="Kues U."/>
            <person name="Lee Y.H."/>
            <person name="Lin Y.C."/>
            <person name="Lind M."/>
            <person name="Lindquist E."/>
            <person name="Lombard V."/>
            <person name="Lucas S."/>
            <person name="Lunden K."/>
            <person name="Morin E."/>
            <person name="Murat C."/>
            <person name="Park J."/>
            <person name="Raffaello T."/>
            <person name="Rouze P."/>
            <person name="Salamov A."/>
            <person name="Schmutz J."/>
            <person name="Solheim H."/>
            <person name="Stahlberg J."/>
            <person name="Velez H."/>
            <person name="de Vries R.P."/>
            <person name="Wiebenga A."/>
            <person name="Woodward S."/>
            <person name="Yakovlev I."/>
            <person name="Garbelotto M."/>
            <person name="Martin F."/>
            <person name="Grigoriev I.V."/>
            <person name="Stenlid J."/>
        </authorList>
    </citation>
    <scope>NUCLEOTIDE SEQUENCE [LARGE SCALE GENOMIC DNA]</scope>
    <source>
        <strain evidence="9 10">TC 32-1</strain>
    </source>
</reference>
<dbReference type="OrthoDB" id="5857104at2759"/>
<organism evidence="9 10">
    <name type="scientific">Heterobasidion irregulare (strain TC 32-1)</name>
    <dbReference type="NCBI Taxonomy" id="747525"/>
    <lineage>
        <taxon>Eukaryota</taxon>
        <taxon>Fungi</taxon>
        <taxon>Dikarya</taxon>
        <taxon>Basidiomycota</taxon>
        <taxon>Agaricomycotina</taxon>
        <taxon>Agaricomycetes</taxon>
        <taxon>Russulales</taxon>
        <taxon>Bondarzewiaceae</taxon>
        <taxon>Heterobasidion</taxon>
        <taxon>Heterobasidion annosum species complex</taxon>
    </lineage>
</organism>
<feature type="domain" description="Helicase ATP-binding" evidence="7">
    <location>
        <begin position="932"/>
        <end position="1109"/>
    </location>
</feature>
<dbReference type="GO" id="GO:0042393">
    <property type="term" value="F:histone binding"/>
    <property type="evidence" value="ECO:0007669"/>
    <property type="project" value="TreeGrafter"/>
</dbReference>
<dbReference type="GO" id="GO:0005634">
    <property type="term" value="C:nucleus"/>
    <property type="evidence" value="ECO:0007669"/>
    <property type="project" value="UniProtKB-SubCell"/>
</dbReference>
<dbReference type="Pfam" id="PF23615">
    <property type="entry name" value="Chromo_MIT1"/>
    <property type="match status" value="1"/>
</dbReference>
<dbReference type="RefSeq" id="XP_009540879.1">
    <property type="nucleotide sequence ID" value="XM_009542584.1"/>
</dbReference>
<protein>
    <recommendedName>
        <fullName evidence="11">Chromatin remodeling factor mit1</fullName>
    </recommendedName>
</protein>
<gene>
    <name evidence="9" type="ORF">HETIRDRAFT_413265</name>
</gene>
<dbReference type="PROSITE" id="PS51194">
    <property type="entry name" value="HELICASE_CTER"/>
    <property type="match status" value="1"/>
</dbReference>
<dbReference type="SMART" id="SM00487">
    <property type="entry name" value="DEXDc"/>
    <property type="match status" value="1"/>
</dbReference>
<dbReference type="InterPro" id="IPR056616">
    <property type="entry name" value="Chromo_MIT1"/>
</dbReference>
<keyword evidence="5" id="KW-0539">Nucleus</keyword>
<dbReference type="Gene3D" id="3.40.50.10810">
    <property type="entry name" value="Tandem AAA-ATPase domain"/>
    <property type="match status" value="1"/>
</dbReference>
<dbReference type="GO" id="GO:0016887">
    <property type="term" value="F:ATP hydrolysis activity"/>
    <property type="evidence" value="ECO:0007669"/>
    <property type="project" value="TreeGrafter"/>
</dbReference>
<feature type="compositionally biased region" description="Acidic residues" evidence="6">
    <location>
        <begin position="206"/>
        <end position="219"/>
    </location>
</feature>
<dbReference type="CDD" id="cd18793">
    <property type="entry name" value="SF2_C_SNF"/>
    <property type="match status" value="1"/>
</dbReference>
<feature type="compositionally biased region" description="Basic residues" evidence="6">
    <location>
        <begin position="280"/>
        <end position="290"/>
    </location>
</feature>
<dbReference type="GO" id="GO:0000785">
    <property type="term" value="C:chromatin"/>
    <property type="evidence" value="ECO:0007669"/>
    <property type="project" value="TreeGrafter"/>
</dbReference>
<keyword evidence="3" id="KW-0378">Hydrolase</keyword>
<dbReference type="FunCoup" id="W4KM49">
    <property type="interactions" value="17"/>
</dbReference>
<comment type="subcellular location">
    <subcellularLocation>
        <location evidence="1">Nucleus</location>
    </subcellularLocation>
</comment>
<dbReference type="InterPro" id="IPR049730">
    <property type="entry name" value="SNF2/RAD54-like_C"/>
</dbReference>
<evidence type="ECO:0000256" key="6">
    <source>
        <dbReference type="SAM" id="MobiDB-lite"/>
    </source>
</evidence>
<feature type="compositionally biased region" description="Basic residues" evidence="6">
    <location>
        <begin position="314"/>
        <end position="331"/>
    </location>
</feature>
<dbReference type="eggNOG" id="KOG0383">
    <property type="taxonomic scope" value="Eukaryota"/>
</dbReference>
<feature type="region of interest" description="Disordered" evidence="6">
    <location>
        <begin position="171"/>
        <end position="334"/>
    </location>
</feature>
<dbReference type="GO" id="GO:0003677">
    <property type="term" value="F:DNA binding"/>
    <property type="evidence" value="ECO:0007669"/>
    <property type="project" value="TreeGrafter"/>
</dbReference>
<sequence length="1839" mass="206540">MSDAEPSSDPIQLLPPRRTVNPETAFYASLSPLSTGSQLSEAVAHVAAAAPVPYVQVAQLAPSERVVYHELAELELTSDHELYNFTPHSVVGEFRQGSVLWYFARDKVGPAHKFKAAEFAKQYPTLAEDFQRRKMDGTLPSFDPNGPDVHPQSRVKMTIAFTELQRQVKQQNLVRAGPSRIPFDNEGEEWDNDIAEGSSPTRVEDSEAESEDEDEDESDFLVGSRVTRGTTKATATNKRFTRRGQLPFSPRKTRSKNVVINVDSDDEDGSPVETAQALRRSSRATTNRRKTLADDDYQSDNSDDSGSQFEAHSRGSRKGKATQPKKVRRGKEARPAYGHFRLVADLDYDPCEDEDTVALRAHRDICQKCQRKPTHLLLLKPKGRTKKKRADDEDQDSEEDLASLGGWVRCLKCPLSAHWSCLAGTQRNEILKAALQRDRNRWQQAAKFAEGNDTNVLPEPKRRDSLSAYQTTEFICAMCMKGGVCMGCLDVALEPEDSHSKPNDDNIVPSKMGSKDPEGSPRVTLNDVEINDVPQVPVSGLSAEEPNNSSSALQKELLFRCSLCRRLAHYAHLPSPDDTAVDDGDLVGRAMIASYYQHENNWTCADCSSYQYTVDNILAWRPFPPNTIEPLQLAGQTPHYKEPLSREYLVKWLDRSYRRTSWVPHGWLLATHAAKLRHFLADGSRIELLKEPVKEDAIANAVAEGGIGVAEESRESSVRLDTVKSAISLFLGALPDADRRIPPAWKTIDRLLDVKLWSPVRQSSKTKSSKRTAKDAIVISDDEDEDDEDDAVIEARYQRNAAFKDGEPPDEHFMIGIDEFEKTRTMVAEDISKVVWAFIKWDDLGYDEATWDSPPRTGEPGYEAFEAAFRYLIESRKVTVPSRTKAQYQELDNRKKDGYAHYRLLEGQQPNLGQSEQLKLMPFQIDGFNWLCDNWYNHQSSILADEMGLGKTVQIATFVGKIIAQWKAYPVLIVVPQSTITNWVRELARWAPALRVVPFYGEAKSREIIKRYELKHTRISSGTTGAKFHVLVTTYDNVSNSKDFTPVFKSIARWEVLVVDEGQRLKNDNSLLFKKLNELKIAHRIIMTGTPLNNNIRELFNLMNFLDPDQWNDLEQLEKDHEELTEDLVKQLHERLRPYFLRRVKADVLQLPPKNEVIVPVSMTSLQKEIYKSILSKNLSILMTLTRSLGDSKTRSSSSGVKSNMINILMELRKCIQHPYLVSNDIEPKNLSERESHERLVAASAKLRLLRALLPKLKARGHRVLLFSQFVIALNLIEDFLIGEDFKYLRLDGSTKQAERQKGMDEFNRPGSDVFIYMLSTRAGGVGINLWSADTVIIFDPDFNPHQAIARSHRYGQTKPCLVFKLMGKDTAEERIMQAGKKKLVLDHVIVQKMDNDEAGEDVKSILTYGAKALFEDDQTARDIIYTDHDVDNLIEKTETEGDQEEAKVPGMTFAFAKVWAADKEGLEEMADEIPESNEPSDSWAQALQRIADERSKVQTNERTGRGVRRKAAVAASMKPQQTFDLEDSSTKDKSGAKKQDRSKSIISDDSDAYMDTFSMASDNEVTDDFTMAMDGVAPKSTQPVHASINGASGLSEPPPQYRTPENQRSVTVQDKAQRECGLCGTRHAGPCAMTESSENLAEYRMLLFNQAKDEDIEERRAAIQAIDETLSQRGRIDLIYGQPLQLVESSPNSAPPVKNGKSRSNQRNPPPITPAHPVKMVDKPTPMRPPSPPPVAGPSRVTSMSSSLKRSATPHDDHTNSKKVKNGKESICPVCTRSPHHLVIDCPVVAAGPASISKAIATLEQHSRHDQIVQMLRNLLKKRKKRESFLSDTTGLST</sequence>
<dbReference type="InParanoid" id="W4KM49"/>
<feature type="compositionally biased region" description="Acidic residues" evidence="6">
    <location>
        <begin position="185"/>
        <end position="194"/>
    </location>
</feature>
<dbReference type="GO" id="GO:0140658">
    <property type="term" value="F:ATP-dependent chromatin remodeler activity"/>
    <property type="evidence" value="ECO:0007669"/>
    <property type="project" value="TreeGrafter"/>
</dbReference>
<keyword evidence="10" id="KW-1185">Reference proteome</keyword>
<evidence type="ECO:0000313" key="10">
    <source>
        <dbReference type="Proteomes" id="UP000030671"/>
    </source>
</evidence>
<feature type="domain" description="Helicase C-terminal" evidence="8">
    <location>
        <begin position="1249"/>
        <end position="1398"/>
    </location>
</feature>
<dbReference type="KEGG" id="hir:HETIRDRAFT_413265"/>
<dbReference type="EMBL" id="KI925454">
    <property type="protein sequence ID" value="ETW86913.1"/>
    <property type="molecule type" value="Genomic_DNA"/>
</dbReference>
<dbReference type="GO" id="GO:0005524">
    <property type="term" value="F:ATP binding"/>
    <property type="evidence" value="ECO:0007669"/>
    <property type="project" value="UniProtKB-KW"/>
</dbReference>
<feature type="compositionally biased region" description="Polar residues" evidence="6">
    <location>
        <begin position="1741"/>
        <end position="1751"/>
    </location>
</feature>
<evidence type="ECO:0000256" key="1">
    <source>
        <dbReference type="ARBA" id="ARBA00004123"/>
    </source>
</evidence>
<name>W4KM49_HETIT</name>
<dbReference type="SUPFAM" id="SSF52540">
    <property type="entry name" value="P-loop containing nucleoside triphosphate hydrolases"/>
    <property type="match status" value="2"/>
</dbReference>
<evidence type="ECO:0000256" key="2">
    <source>
        <dbReference type="ARBA" id="ARBA00022741"/>
    </source>
</evidence>
<dbReference type="InterPro" id="IPR014001">
    <property type="entry name" value="Helicase_ATP-bd"/>
</dbReference>
<dbReference type="InterPro" id="IPR027417">
    <property type="entry name" value="P-loop_NTPase"/>
</dbReference>
<feature type="compositionally biased region" description="Polar residues" evidence="6">
    <location>
        <begin position="1581"/>
        <end position="1593"/>
    </location>
</feature>
<feature type="region of interest" description="Disordered" evidence="6">
    <location>
        <begin position="496"/>
        <end position="524"/>
    </location>
</feature>
<dbReference type="PANTHER" id="PTHR45623">
    <property type="entry name" value="CHROMODOMAIN-HELICASE-DNA-BINDING PROTEIN 3-RELATED-RELATED"/>
    <property type="match status" value="1"/>
</dbReference>
<dbReference type="Pfam" id="PF00176">
    <property type="entry name" value="SNF2-rel_dom"/>
    <property type="match status" value="1"/>
</dbReference>
<feature type="compositionally biased region" description="Basic and acidic residues" evidence="6">
    <location>
        <begin position="1529"/>
        <end position="1544"/>
    </location>
</feature>
<dbReference type="PROSITE" id="PS51192">
    <property type="entry name" value="HELICASE_ATP_BIND_1"/>
    <property type="match status" value="1"/>
</dbReference>
<evidence type="ECO:0000259" key="7">
    <source>
        <dbReference type="PROSITE" id="PS51192"/>
    </source>
</evidence>
<feature type="region of interest" description="Disordered" evidence="6">
    <location>
        <begin position="1494"/>
        <end position="1548"/>
    </location>
</feature>
<keyword evidence="4" id="KW-0067">ATP-binding</keyword>
<dbReference type="InterPro" id="IPR038718">
    <property type="entry name" value="SNF2-like_sf"/>
</dbReference>
<feature type="compositionally biased region" description="Acidic residues" evidence="6">
    <location>
        <begin position="294"/>
        <end position="303"/>
    </location>
</feature>
<keyword evidence="2" id="KW-0547">Nucleotide-binding</keyword>
<feature type="region of interest" description="Disordered" evidence="6">
    <location>
        <begin position="1581"/>
        <end position="1610"/>
    </location>
</feature>
<dbReference type="GO" id="GO:0003682">
    <property type="term" value="F:chromatin binding"/>
    <property type="evidence" value="ECO:0007669"/>
    <property type="project" value="TreeGrafter"/>
</dbReference>
<dbReference type="InterPro" id="IPR000330">
    <property type="entry name" value="SNF2_N"/>
</dbReference>
<evidence type="ECO:0008006" key="11">
    <source>
        <dbReference type="Google" id="ProtNLM"/>
    </source>
</evidence>
<proteinExistence type="predicted"/>
<evidence type="ECO:0000256" key="4">
    <source>
        <dbReference type="ARBA" id="ARBA00022840"/>
    </source>
</evidence>
<dbReference type="Gene3D" id="3.40.50.300">
    <property type="entry name" value="P-loop containing nucleotide triphosphate hydrolases"/>
    <property type="match status" value="1"/>
</dbReference>
<evidence type="ECO:0000256" key="5">
    <source>
        <dbReference type="ARBA" id="ARBA00023242"/>
    </source>
</evidence>
<dbReference type="InterPro" id="IPR001650">
    <property type="entry name" value="Helicase_C-like"/>
</dbReference>
<dbReference type="SMART" id="SM00490">
    <property type="entry name" value="HELICc"/>
    <property type="match status" value="1"/>
</dbReference>
<dbReference type="GeneID" id="20673099"/>
<evidence type="ECO:0000256" key="3">
    <source>
        <dbReference type="ARBA" id="ARBA00022801"/>
    </source>
</evidence>
<dbReference type="STRING" id="747525.W4KM49"/>
<feature type="compositionally biased region" description="Polar residues" evidence="6">
    <location>
        <begin position="227"/>
        <end position="238"/>
    </location>
</feature>
<dbReference type="Proteomes" id="UP000030671">
    <property type="component" value="Unassembled WGS sequence"/>
</dbReference>
<feature type="compositionally biased region" description="Pro residues" evidence="6">
    <location>
        <begin position="1727"/>
        <end position="1737"/>
    </location>
</feature>
<feature type="region of interest" description="Disordered" evidence="6">
    <location>
        <begin position="1688"/>
        <end position="1767"/>
    </location>
</feature>
<dbReference type="SUPFAM" id="SSF54160">
    <property type="entry name" value="Chromo domain-like"/>
    <property type="match status" value="1"/>
</dbReference>
<dbReference type="Pfam" id="PF00271">
    <property type="entry name" value="Helicase_C"/>
    <property type="match status" value="1"/>
</dbReference>
<evidence type="ECO:0000313" key="9">
    <source>
        <dbReference type="EMBL" id="ETW86913.1"/>
    </source>
</evidence>
<evidence type="ECO:0000259" key="8">
    <source>
        <dbReference type="PROSITE" id="PS51194"/>
    </source>
</evidence>
<dbReference type="HOGENOM" id="CLU_001508_2_0_1"/>